<dbReference type="EMBL" id="JAIWYP010000011">
    <property type="protein sequence ID" value="KAH3734307.1"/>
    <property type="molecule type" value="Genomic_DNA"/>
</dbReference>
<organism evidence="1 2">
    <name type="scientific">Dreissena polymorpha</name>
    <name type="common">Zebra mussel</name>
    <name type="synonym">Mytilus polymorpha</name>
    <dbReference type="NCBI Taxonomy" id="45954"/>
    <lineage>
        <taxon>Eukaryota</taxon>
        <taxon>Metazoa</taxon>
        <taxon>Spiralia</taxon>
        <taxon>Lophotrochozoa</taxon>
        <taxon>Mollusca</taxon>
        <taxon>Bivalvia</taxon>
        <taxon>Autobranchia</taxon>
        <taxon>Heteroconchia</taxon>
        <taxon>Euheterodonta</taxon>
        <taxon>Imparidentia</taxon>
        <taxon>Neoheterodontei</taxon>
        <taxon>Myida</taxon>
        <taxon>Dreissenoidea</taxon>
        <taxon>Dreissenidae</taxon>
        <taxon>Dreissena</taxon>
    </lineage>
</organism>
<sequence>MCLPTSADRIKASRSVARCDIGDDRSIFLLSACQSDMVTFVTGLTFQSLTW</sequence>
<evidence type="ECO:0000313" key="2">
    <source>
        <dbReference type="Proteomes" id="UP000828390"/>
    </source>
</evidence>
<reference evidence="1" key="2">
    <citation type="submission" date="2020-11" db="EMBL/GenBank/DDBJ databases">
        <authorList>
            <person name="McCartney M.A."/>
            <person name="Auch B."/>
            <person name="Kono T."/>
            <person name="Mallez S."/>
            <person name="Becker A."/>
            <person name="Gohl D.M."/>
            <person name="Silverstein K.A.T."/>
            <person name="Koren S."/>
            <person name="Bechman K.B."/>
            <person name="Herman A."/>
            <person name="Abrahante J.E."/>
            <person name="Garbe J."/>
        </authorList>
    </citation>
    <scope>NUCLEOTIDE SEQUENCE</scope>
    <source>
        <strain evidence="1">Duluth1</strain>
        <tissue evidence="1">Whole animal</tissue>
    </source>
</reference>
<protein>
    <submittedName>
        <fullName evidence="1">Uncharacterized protein</fullName>
    </submittedName>
</protein>
<name>A0A9D4CXI1_DREPO</name>
<keyword evidence="2" id="KW-1185">Reference proteome</keyword>
<dbReference type="AlphaFoldDB" id="A0A9D4CXI1"/>
<gene>
    <name evidence="1" type="ORF">DPMN_040746</name>
</gene>
<dbReference type="Proteomes" id="UP000828390">
    <property type="component" value="Unassembled WGS sequence"/>
</dbReference>
<comment type="caution">
    <text evidence="1">The sequence shown here is derived from an EMBL/GenBank/DDBJ whole genome shotgun (WGS) entry which is preliminary data.</text>
</comment>
<evidence type="ECO:0000313" key="1">
    <source>
        <dbReference type="EMBL" id="KAH3734307.1"/>
    </source>
</evidence>
<proteinExistence type="predicted"/>
<accession>A0A9D4CXI1</accession>
<reference evidence="1" key="1">
    <citation type="journal article" date="2019" name="bioRxiv">
        <title>The Genome of the Zebra Mussel, Dreissena polymorpha: A Resource for Invasive Species Research.</title>
        <authorList>
            <person name="McCartney M.A."/>
            <person name="Auch B."/>
            <person name="Kono T."/>
            <person name="Mallez S."/>
            <person name="Zhang Y."/>
            <person name="Obille A."/>
            <person name="Becker A."/>
            <person name="Abrahante J.E."/>
            <person name="Garbe J."/>
            <person name="Badalamenti J.P."/>
            <person name="Herman A."/>
            <person name="Mangelson H."/>
            <person name="Liachko I."/>
            <person name="Sullivan S."/>
            <person name="Sone E.D."/>
            <person name="Koren S."/>
            <person name="Silverstein K.A.T."/>
            <person name="Beckman K.B."/>
            <person name="Gohl D.M."/>
        </authorList>
    </citation>
    <scope>NUCLEOTIDE SEQUENCE</scope>
    <source>
        <strain evidence="1">Duluth1</strain>
        <tissue evidence="1">Whole animal</tissue>
    </source>
</reference>